<sequence>MSSSSSLRTAPPRAITSSVCVATTRVTTSSLKPPTSSFLHTASTSSRCWVIVGQTLPRATTSMSGFVPFSPYCSDPHLHRSCLTLALVGSEEREREMKNDRWWLALLLQLGSELDMEVKQN</sequence>
<reference evidence="1" key="1">
    <citation type="journal article" date="2021" name="bioRxiv">
        <title>Whole Genome Assembly and Annotation of Northern Wild Rice, Zizania palustris L., Supports a Whole Genome Duplication in the Zizania Genus.</title>
        <authorList>
            <person name="Haas M."/>
            <person name="Kono T."/>
            <person name="Macchietto M."/>
            <person name="Millas R."/>
            <person name="McGilp L."/>
            <person name="Shao M."/>
            <person name="Duquette J."/>
            <person name="Hirsch C.N."/>
            <person name="Kimball J."/>
        </authorList>
    </citation>
    <scope>NUCLEOTIDE SEQUENCE</scope>
    <source>
        <tissue evidence="1">Fresh leaf tissue</tissue>
    </source>
</reference>
<gene>
    <name evidence="1" type="ORF">GUJ93_ZPchr0001g30751</name>
</gene>
<organism evidence="1 2">
    <name type="scientific">Zizania palustris</name>
    <name type="common">Northern wild rice</name>
    <dbReference type="NCBI Taxonomy" id="103762"/>
    <lineage>
        <taxon>Eukaryota</taxon>
        <taxon>Viridiplantae</taxon>
        <taxon>Streptophyta</taxon>
        <taxon>Embryophyta</taxon>
        <taxon>Tracheophyta</taxon>
        <taxon>Spermatophyta</taxon>
        <taxon>Magnoliopsida</taxon>
        <taxon>Liliopsida</taxon>
        <taxon>Poales</taxon>
        <taxon>Poaceae</taxon>
        <taxon>BOP clade</taxon>
        <taxon>Oryzoideae</taxon>
        <taxon>Oryzeae</taxon>
        <taxon>Zizaniinae</taxon>
        <taxon>Zizania</taxon>
    </lineage>
</organism>
<accession>A0A8J5RUE5</accession>
<dbReference type="Proteomes" id="UP000729402">
    <property type="component" value="Unassembled WGS sequence"/>
</dbReference>
<comment type="caution">
    <text evidence="1">The sequence shown here is derived from an EMBL/GenBank/DDBJ whole genome shotgun (WGS) entry which is preliminary data.</text>
</comment>
<keyword evidence="2" id="KW-1185">Reference proteome</keyword>
<dbReference type="EMBL" id="JAAALK010000288">
    <property type="protein sequence ID" value="KAG8053729.1"/>
    <property type="molecule type" value="Genomic_DNA"/>
</dbReference>
<evidence type="ECO:0000313" key="1">
    <source>
        <dbReference type="EMBL" id="KAG8053729.1"/>
    </source>
</evidence>
<proteinExistence type="predicted"/>
<name>A0A8J5RUE5_ZIZPA</name>
<dbReference type="AlphaFoldDB" id="A0A8J5RUE5"/>
<evidence type="ECO:0000313" key="2">
    <source>
        <dbReference type="Proteomes" id="UP000729402"/>
    </source>
</evidence>
<protein>
    <submittedName>
        <fullName evidence="1">Uncharacterized protein</fullName>
    </submittedName>
</protein>
<reference evidence="1" key="2">
    <citation type="submission" date="2021-02" db="EMBL/GenBank/DDBJ databases">
        <authorList>
            <person name="Kimball J.A."/>
            <person name="Haas M.W."/>
            <person name="Macchietto M."/>
            <person name="Kono T."/>
            <person name="Duquette J."/>
            <person name="Shao M."/>
        </authorList>
    </citation>
    <scope>NUCLEOTIDE SEQUENCE</scope>
    <source>
        <tissue evidence="1">Fresh leaf tissue</tissue>
    </source>
</reference>